<dbReference type="Proteomes" id="UP000717328">
    <property type="component" value="Unassembled WGS sequence"/>
</dbReference>
<organism evidence="1 2">
    <name type="scientific">Sphagnurus paluster</name>
    <dbReference type="NCBI Taxonomy" id="117069"/>
    <lineage>
        <taxon>Eukaryota</taxon>
        <taxon>Fungi</taxon>
        <taxon>Dikarya</taxon>
        <taxon>Basidiomycota</taxon>
        <taxon>Agaricomycotina</taxon>
        <taxon>Agaricomycetes</taxon>
        <taxon>Agaricomycetidae</taxon>
        <taxon>Agaricales</taxon>
        <taxon>Tricholomatineae</taxon>
        <taxon>Lyophyllaceae</taxon>
        <taxon>Sphagnurus</taxon>
    </lineage>
</organism>
<dbReference type="EMBL" id="JABCKI010002169">
    <property type="protein sequence ID" value="KAG5647021.1"/>
    <property type="molecule type" value="Genomic_DNA"/>
</dbReference>
<dbReference type="Pfam" id="PF18758">
    <property type="entry name" value="KDZ"/>
    <property type="match status" value="1"/>
</dbReference>
<dbReference type="PANTHER" id="PTHR33104:SF2">
    <property type="entry name" value="CXC3 LIKE CYSTEINE CLUSTER DOMAIN-CONTAINING PROTEIN"/>
    <property type="match status" value="1"/>
</dbReference>
<evidence type="ECO:0000313" key="1">
    <source>
        <dbReference type="EMBL" id="KAG5647021.1"/>
    </source>
</evidence>
<comment type="caution">
    <text evidence="1">The sequence shown here is derived from an EMBL/GenBank/DDBJ whole genome shotgun (WGS) entry which is preliminary data.</text>
</comment>
<evidence type="ECO:0000313" key="2">
    <source>
        <dbReference type="Proteomes" id="UP000717328"/>
    </source>
</evidence>
<keyword evidence="2" id="KW-1185">Reference proteome</keyword>
<reference evidence="1" key="2">
    <citation type="submission" date="2021-10" db="EMBL/GenBank/DDBJ databases">
        <title>Phylogenomics reveals ancestral predisposition of the termite-cultivated fungus Termitomyces towards a domesticated lifestyle.</title>
        <authorList>
            <person name="Auxier B."/>
            <person name="Grum-Grzhimaylo A."/>
            <person name="Cardenas M.E."/>
            <person name="Lodge J.D."/>
            <person name="Laessoe T."/>
            <person name="Pedersen O."/>
            <person name="Smith M.E."/>
            <person name="Kuyper T.W."/>
            <person name="Franco-Molano E.A."/>
            <person name="Baroni T.J."/>
            <person name="Aanen D.K."/>
        </authorList>
    </citation>
    <scope>NUCLEOTIDE SEQUENCE</scope>
    <source>
        <strain evidence="1">D49</strain>
    </source>
</reference>
<gene>
    <name evidence="1" type="ORF">H0H81_007987</name>
</gene>
<dbReference type="AlphaFoldDB" id="A0A9P7KCL5"/>
<accession>A0A9P7KCL5</accession>
<dbReference type="PANTHER" id="PTHR33104">
    <property type="entry name" value="SI:DKEY-29D5.2"/>
    <property type="match status" value="1"/>
</dbReference>
<reference evidence="1" key="1">
    <citation type="submission" date="2021-02" db="EMBL/GenBank/DDBJ databases">
        <authorList>
            <person name="Nieuwenhuis M."/>
            <person name="Van De Peppel L.J.J."/>
        </authorList>
    </citation>
    <scope>NUCLEOTIDE SEQUENCE</scope>
    <source>
        <strain evidence="1">D49</strain>
    </source>
</reference>
<protein>
    <submittedName>
        <fullName evidence="1">Uncharacterized protein</fullName>
    </submittedName>
</protein>
<proteinExistence type="predicted"/>
<dbReference type="InterPro" id="IPR040521">
    <property type="entry name" value="KDZ"/>
</dbReference>
<name>A0A9P7KCL5_9AGAR</name>
<dbReference type="OrthoDB" id="3222357at2759"/>
<sequence>MLSSKACDVTGIVAIACARHGCFAPNSLTNLTHGERQVNIDWALLKALETTNMQGIKQMMIIYDIVCQYFIKLRERIGEYLPMELAIEKAIGLMHVHGHQLDCFFRYAPSFIPGAGVVAGEILESLWANLNAISPSTRTATLAHRAEILDDHMNDSNFKKLLSMSDALCVRLRKALTMRDTSTEYFRKLAAGISEEDKVLWEIAIEAAEHSRIHDCKVMDIMKASITDIKNAQGESGNMTELRAGASTHDDISPEEGYIILGIQIEEKQ</sequence>